<reference evidence="1 2" key="1">
    <citation type="journal article" date="2013" name="Genome Announc.">
        <title>Draft Genome Sequence of Gallibacterium anatis bv. haemolytica 12656-12 Liver, an Isolate Obtained from the Liver of a Septicemic Chicken.</title>
        <authorList>
            <person name="Kudirkiene E."/>
            <person name="Christensen H."/>
            <person name="Bojesen A.M."/>
        </authorList>
    </citation>
    <scope>NUCLEOTIDE SEQUENCE [LARGE SCALE GENOMIC DNA]</scope>
    <source>
        <strain evidence="1">12656/12</strain>
    </source>
</reference>
<dbReference type="Proteomes" id="UP000016529">
    <property type="component" value="Unassembled WGS sequence"/>
</dbReference>
<dbReference type="AlphaFoldDB" id="U1GXQ4"/>
<comment type="caution">
    <text evidence="1">The sequence shown here is derived from an EMBL/GenBank/DDBJ whole genome shotgun (WGS) entry which is preliminary data.</text>
</comment>
<sequence length="192" mass="21798">MPKAIFEIFRAGKHNGVNSRRLWKPEELKQIATSYHKNAKSAPLVIGHPSDNLPQFGEVNRLIYCKEALFAEAEISEALIDKINRNEISGISASFYLNESKDNPISGAGFYLNHVGFLENGKQKPAVKNMLPPEISVQSLYFSEEADVVFFCENETLDYTERLHEKICYLEQVLNVDYSTAFHLAITPEEQQ</sequence>
<gene>
    <name evidence="1" type="ORF">N561_12275</name>
</gene>
<accession>U1GXQ4</accession>
<dbReference type="PATRIC" id="fig|1195244.3.peg.2348"/>
<dbReference type="EMBL" id="AVOX01000077">
    <property type="protein sequence ID" value="ERF77298.1"/>
    <property type="molecule type" value="Genomic_DNA"/>
</dbReference>
<name>U1GXQ4_9PAST</name>
<evidence type="ECO:0000313" key="1">
    <source>
        <dbReference type="EMBL" id="ERF77298.1"/>
    </source>
</evidence>
<organism evidence="1 2">
    <name type="scientific">Gallibacterium anatis 12656/12</name>
    <dbReference type="NCBI Taxonomy" id="1195244"/>
    <lineage>
        <taxon>Bacteria</taxon>
        <taxon>Pseudomonadati</taxon>
        <taxon>Pseudomonadota</taxon>
        <taxon>Gammaproteobacteria</taxon>
        <taxon>Pasteurellales</taxon>
        <taxon>Pasteurellaceae</taxon>
        <taxon>Gallibacterium</taxon>
    </lineage>
</organism>
<proteinExistence type="predicted"/>
<evidence type="ECO:0000313" key="2">
    <source>
        <dbReference type="Proteomes" id="UP000016529"/>
    </source>
</evidence>
<protein>
    <submittedName>
        <fullName evidence="1">Uncharacterized protein</fullName>
    </submittedName>
</protein>
<dbReference type="RefSeq" id="WP_021462490.1">
    <property type="nucleotide sequence ID" value="NZ_AVOX01000077.1"/>
</dbReference>